<dbReference type="Gene3D" id="3.30.70.330">
    <property type="match status" value="1"/>
</dbReference>
<proteinExistence type="predicted"/>
<dbReference type="GO" id="GO:0003723">
    <property type="term" value="F:RNA binding"/>
    <property type="evidence" value="ECO:0007669"/>
    <property type="project" value="UniProtKB-KW"/>
</dbReference>
<dbReference type="KEGG" id="fwa:DCMF_09320"/>
<dbReference type="EMBL" id="CP017634">
    <property type="protein sequence ID" value="ATW24946.1"/>
    <property type="molecule type" value="Genomic_DNA"/>
</dbReference>
<name>A0A3G1KR78_FORW1</name>
<protein>
    <recommendedName>
        <fullName evidence="2">RNA-binding S4 domain-containing protein</fullName>
    </recommendedName>
</protein>
<dbReference type="InterPro" id="IPR012677">
    <property type="entry name" value="Nucleotide-bd_a/b_plait_sf"/>
</dbReference>
<dbReference type="OrthoDB" id="9812787at2"/>
<reference evidence="3 4" key="1">
    <citation type="submission" date="2016-10" db="EMBL/GenBank/DDBJ databases">
        <title>Complete Genome Sequence of Peptococcaceae strain DCMF.</title>
        <authorList>
            <person name="Edwards R.J."/>
            <person name="Holland S.I."/>
            <person name="Deshpande N.P."/>
            <person name="Wong Y.K."/>
            <person name="Ertan H."/>
            <person name="Manefield M."/>
            <person name="Russell T.L."/>
            <person name="Lee M.J."/>
        </authorList>
    </citation>
    <scope>NUCLEOTIDE SEQUENCE [LARGE SCALE GENOMIC DNA]</scope>
    <source>
        <strain evidence="3 4">DCMF</strain>
    </source>
</reference>
<dbReference type="AlphaFoldDB" id="A0A3G1KR78"/>
<dbReference type="PROSITE" id="PS50889">
    <property type="entry name" value="S4"/>
    <property type="match status" value="1"/>
</dbReference>
<accession>A0A3G1KR78</accession>
<dbReference type="PANTHER" id="PTHR13633">
    <property type="entry name" value="MITOCHONDRIAL TRANSCRIPTION RESCUE FACTOR 1"/>
    <property type="match status" value="1"/>
</dbReference>
<dbReference type="InterPro" id="IPR040591">
    <property type="entry name" value="RqcP2_RBD"/>
</dbReference>
<dbReference type="SMART" id="SM00363">
    <property type="entry name" value="S4"/>
    <property type="match status" value="1"/>
</dbReference>
<evidence type="ECO:0000313" key="4">
    <source>
        <dbReference type="Proteomes" id="UP000323521"/>
    </source>
</evidence>
<dbReference type="PANTHER" id="PTHR13633:SF3">
    <property type="entry name" value="MITOCHONDRIAL TRANSCRIPTION RESCUE FACTOR 1"/>
    <property type="match status" value="1"/>
</dbReference>
<organism evidence="3 4">
    <name type="scientific">Formimonas warabiya</name>
    <dbReference type="NCBI Taxonomy" id="1761012"/>
    <lineage>
        <taxon>Bacteria</taxon>
        <taxon>Bacillati</taxon>
        <taxon>Bacillota</taxon>
        <taxon>Clostridia</taxon>
        <taxon>Eubacteriales</taxon>
        <taxon>Peptococcaceae</taxon>
        <taxon>Candidatus Formimonas</taxon>
    </lineage>
</organism>
<dbReference type="CDD" id="cd00165">
    <property type="entry name" value="S4"/>
    <property type="match status" value="1"/>
</dbReference>
<evidence type="ECO:0000259" key="2">
    <source>
        <dbReference type="SMART" id="SM00363"/>
    </source>
</evidence>
<dbReference type="RefSeq" id="WP_148134182.1">
    <property type="nucleotide sequence ID" value="NZ_CP017634.1"/>
</dbReference>
<dbReference type="Pfam" id="PF01479">
    <property type="entry name" value="S4"/>
    <property type="match status" value="1"/>
</dbReference>
<dbReference type="Gene3D" id="3.30.1370.160">
    <property type="match status" value="1"/>
</dbReference>
<dbReference type="InterPro" id="IPR002942">
    <property type="entry name" value="S4_RNA-bd"/>
</dbReference>
<sequence>MLDREKCLTHVTDKELRQAMIRLLDQWERAYVRNSWEITGFLDPYFRQAGEGMLRGLPDLLFSAWGGYDGAERARLIIFPPACPETSLDFQLAFLQVEGNFKFKEVNHRDFLGALLGLGIGREKIGDILIIENGCQVILDQDIARYVTANWEKVNCVSVRVKEISPHQLTVPVQERKEITSTVASPRLDAVLGVGFSCSRTKTLPDIKGGRIRVNWKVTTDPSFHIQAGDTISYRGKGRMVVDSFSGPTQKGRYFIHVSRYV</sequence>
<keyword evidence="1" id="KW-0694">RNA-binding</keyword>
<keyword evidence="4" id="KW-1185">Reference proteome</keyword>
<feature type="domain" description="RNA-binding S4" evidence="2">
    <location>
        <begin position="186"/>
        <end position="247"/>
    </location>
</feature>
<evidence type="ECO:0000256" key="1">
    <source>
        <dbReference type="PROSITE-ProRule" id="PRU00182"/>
    </source>
</evidence>
<evidence type="ECO:0000313" key="3">
    <source>
        <dbReference type="EMBL" id="ATW24946.1"/>
    </source>
</evidence>
<dbReference type="Proteomes" id="UP000323521">
    <property type="component" value="Chromosome"/>
</dbReference>
<dbReference type="Pfam" id="PF17774">
    <property type="entry name" value="YlmH_RBD"/>
    <property type="match status" value="1"/>
</dbReference>
<gene>
    <name evidence="3" type="ORF">DCMF_09320</name>
</gene>
<dbReference type="Gene3D" id="3.10.290.10">
    <property type="entry name" value="RNA-binding S4 domain"/>
    <property type="match status" value="1"/>
</dbReference>
<dbReference type="SUPFAM" id="SSF55174">
    <property type="entry name" value="Alpha-L RNA-binding motif"/>
    <property type="match status" value="1"/>
</dbReference>
<dbReference type="InterPro" id="IPR036986">
    <property type="entry name" value="S4_RNA-bd_sf"/>
</dbReference>